<dbReference type="InterPro" id="IPR020841">
    <property type="entry name" value="PKS_Beta-ketoAc_synthase_dom"/>
</dbReference>
<reference evidence="7" key="1">
    <citation type="journal article" date="2023" name="bioRxiv">
        <title>Complete genome of the Medicago anthracnose fungus, Colletotrichum destructivum, reveals a mini-chromosome-like region within a core chromosome.</title>
        <authorList>
            <person name="Lapalu N."/>
            <person name="Simon A."/>
            <person name="Lu A."/>
            <person name="Plaumann P.-L."/>
            <person name="Amselem J."/>
            <person name="Pigne S."/>
            <person name="Auger A."/>
            <person name="Koch C."/>
            <person name="Dallery J.-F."/>
            <person name="O'Connell R.J."/>
        </authorList>
    </citation>
    <scope>NUCLEOTIDE SEQUENCE [LARGE SCALE GENOMIC DNA]</scope>
    <source>
        <strain evidence="7">CBS 520.97</strain>
    </source>
</reference>
<dbReference type="GeneID" id="87949586"/>
<dbReference type="InterPro" id="IPR014030">
    <property type="entry name" value="Ketoacyl_synth_N"/>
</dbReference>
<dbReference type="AlphaFoldDB" id="A0AAX4IXV5"/>
<dbReference type="Pfam" id="PF00109">
    <property type="entry name" value="ketoacyl-synt"/>
    <property type="match status" value="1"/>
</dbReference>
<dbReference type="GO" id="GO:0004312">
    <property type="term" value="F:fatty acid synthase activity"/>
    <property type="evidence" value="ECO:0007669"/>
    <property type="project" value="TreeGrafter"/>
</dbReference>
<organism evidence="6 7">
    <name type="scientific">Colletotrichum destructivum</name>
    <dbReference type="NCBI Taxonomy" id="34406"/>
    <lineage>
        <taxon>Eukaryota</taxon>
        <taxon>Fungi</taxon>
        <taxon>Dikarya</taxon>
        <taxon>Ascomycota</taxon>
        <taxon>Pezizomycotina</taxon>
        <taxon>Sordariomycetes</taxon>
        <taxon>Hypocreomycetidae</taxon>
        <taxon>Glomerellales</taxon>
        <taxon>Glomerellaceae</taxon>
        <taxon>Colletotrichum</taxon>
        <taxon>Colletotrichum destructivum species complex</taxon>
    </lineage>
</organism>
<dbReference type="Proteomes" id="UP001322277">
    <property type="component" value="Chromosome 8"/>
</dbReference>
<feature type="region of interest" description="Disordered" evidence="4">
    <location>
        <begin position="97"/>
        <end position="117"/>
    </location>
</feature>
<evidence type="ECO:0000256" key="4">
    <source>
        <dbReference type="SAM" id="MobiDB-lite"/>
    </source>
</evidence>
<sequence length="339" mass="35803">MSRRVARQTGPAHRLLLHVTQESLGMAGYTGDGVRYYVPRGHIRRTGDGRLARAQHEPPGRLLRDGRPARLRPWPAEPLLRLGRPVPLGGHGLLVQRRGSRSGRVGSPGPQMRHGRRRRVSIVTGGADVGMCAGLGSGGILGAPCTGTACKTFSAAAGGYTRGEAVAVIVLKRLSDARRCGDVVHGVIRGIATNLSTGTSPNITRPSVAAQVSLLRQVLHESLRSPADVSYVELHGSGTQGGDRAEMEAVAAVFGSGNNRQHYGRRRTNNHLRAGSIKANIGHSEGAAGITAVVKALVVLRYNRVPPNVGLGIGGGGLTPRSRPWMICGLASTWRKMSS</sequence>
<dbReference type="EMBL" id="CP137312">
    <property type="protein sequence ID" value="WQF88072.1"/>
    <property type="molecule type" value="Genomic_DNA"/>
</dbReference>
<dbReference type="Gene3D" id="3.40.47.10">
    <property type="match status" value="1"/>
</dbReference>
<evidence type="ECO:0000256" key="3">
    <source>
        <dbReference type="RuleBase" id="RU003694"/>
    </source>
</evidence>
<feature type="domain" description="Ketosynthase family 3 (KS3)" evidence="5">
    <location>
        <begin position="1"/>
        <end position="339"/>
    </location>
</feature>
<dbReference type="PANTHER" id="PTHR43775">
    <property type="entry name" value="FATTY ACID SYNTHASE"/>
    <property type="match status" value="1"/>
</dbReference>
<protein>
    <submittedName>
        <fullName evidence="6">Beta-ketoacyl synthase, thiolase, polyketide synthase, beta-ketoacyl synthase</fullName>
    </submittedName>
</protein>
<dbReference type="InterPro" id="IPR050091">
    <property type="entry name" value="PKS_NRPS_Biosynth_Enz"/>
</dbReference>
<dbReference type="Pfam" id="PF02801">
    <property type="entry name" value="Ketoacyl-synt_C"/>
    <property type="match status" value="1"/>
</dbReference>
<dbReference type="SUPFAM" id="SSF53901">
    <property type="entry name" value="Thiolase-like"/>
    <property type="match status" value="1"/>
</dbReference>
<feature type="compositionally biased region" description="Low complexity" evidence="4">
    <location>
        <begin position="97"/>
        <end position="111"/>
    </location>
</feature>
<comment type="similarity">
    <text evidence="3">Belongs to the thiolase-like superfamily. Beta-ketoacyl-ACP synthases family.</text>
</comment>
<dbReference type="InterPro" id="IPR016039">
    <property type="entry name" value="Thiolase-like"/>
</dbReference>
<dbReference type="GO" id="GO:0006633">
    <property type="term" value="P:fatty acid biosynthetic process"/>
    <property type="evidence" value="ECO:0007669"/>
    <property type="project" value="TreeGrafter"/>
</dbReference>
<dbReference type="CDD" id="cd00833">
    <property type="entry name" value="PKS"/>
    <property type="match status" value="1"/>
</dbReference>
<keyword evidence="2" id="KW-0597">Phosphoprotein</keyword>
<dbReference type="PANTHER" id="PTHR43775:SF37">
    <property type="entry name" value="SI:DKEY-61P9.11"/>
    <property type="match status" value="1"/>
</dbReference>
<gene>
    <name evidence="6" type="ORF">CDEST_13086</name>
</gene>
<dbReference type="SMART" id="SM00825">
    <property type="entry name" value="PKS_KS"/>
    <property type="match status" value="1"/>
</dbReference>
<evidence type="ECO:0000256" key="1">
    <source>
        <dbReference type="ARBA" id="ARBA00022450"/>
    </source>
</evidence>
<proteinExistence type="inferred from homology"/>
<keyword evidence="7" id="KW-1185">Reference proteome</keyword>
<dbReference type="InterPro" id="IPR014031">
    <property type="entry name" value="Ketoacyl_synth_C"/>
</dbReference>
<evidence type="ECO:0000313" key="6">
    <source>
        <dbReference type="EMBL" id="WQF88072.1"/>
    </source>
</evidence>
<accession>A0AAX4IXV5</accession>
<dbReference type="KEGG" id="cdet:87949586"/>
<name>A0AAX4IXV5_9PEZI</name>
<evidence type="ECO:0000313" key="7">
    <source>
        <dbReference type="Proteomes" id="UP001322277"/>
    </source>
</evidence>
<dbReference type="RefSeq" id="XP_062785293.1">
    <property type="nucleotide sequence ID" value="XM_062929242.1"/>
</dbReference>
<evidence type="ECO:0000256" key="2">
    <source>
        <dbReference type="ARBA" id="ARBA00022553"/>
    </source>
</evidence>
<evidence type="ECO:0000259" key="5">
    <source>
        <dbReference type="PROSITE" id="PS52004"/>
    </source>
</evidence>
<keyword evidence="1" id="KW-0596">Phosphopantetheine</keyword>
<keyword evidence="3" id="KW-0808">Transferase</keyword>
<dbReference type="GO" id="GO:0044550">
    <property type="term" value="P:secondary metabolite biosynthetic process"/>
    <property type="evidence" value="ECO:0007669"/>
    <property type="project" value="TreeGrafter"/>
</dbReference>
<dbReference type="PROSITE" id="PS52004">
    <property type="entry name" value="KS3_2"/>
    <property type="match status" value="1"/>
</dbReference>